<feature type="domain" description="Reverse transcriptase Ty1/copia-type" evidence="1">
    <location>
        <begin position="64"/>
        <end position="147"/>
    </location>
</feature>
<dbReference type="EMBL" id="SSTD01015655">
    <property type="protein sequence ID" value="TYK02326.1"/>
    <property type="molecule type" value="Genomic_DNA"/>
</dbReference>
<dbReference type="Proteomes" id="UP000321947">
    <property type="component" value="Unassembled WGS sequence"/>
</dbReference>
<evidence type="ECO:0000259" key="1">
    <source>
        <dbReference type="Pfam" id="PF07727"/>
    </source>
</evidence>
<dbReference type="Pfam" id="PF07727">
    <property type="entry name" value="RVT_2"/>
    <property type="match status" value="1"/>
</dbReference>
<protein>
    <submittedName>
        <fullName evidence="2 3">Mitochondrial protein</fullName>
    </submittedName>
</protein>
<reference evidence="4 5" key="1">
    <citation type="submission" date="2019-08" db="EMBL/GenBank/DDBJ databases">
        <title>Draft genome sequences of two oriental melons (Cucumis melo L. var makuwa).</title>
        <authorList>
            <person name="Kwon S.-Y."/>
        </authorList>
    </citation>
    <scope>NUCLEOTIDE SEQUENCE [LARGE SCALE GENOMIC DNA]</scope>
    <source>
        <strain evidence="5">cv. Chang Bougi</strain>
        <strain evidence="4">cv. SW 3</strain>
        <tissue evidence="3">Leaf</tissue>
    </source>
</reference>
<evidence type="ECO:0000313" key="2">
    <source>
        <dbReference type="EMBL" id="KAA0034984.1"/>
    </source>
</evidence>
<comment type="caution">
    <text evidence="3">The sequence shown here is derived from an EMBL/GenBank/DDBJ whole genome shotgun (WGS) entry which is preliminary data.</text>
</comment>
<evidence type="ECO:0000313" key="5">
    <source>
        <dbReference type="Proteomes" id="UP000321947"/>
    </source>
</evidence>
<dbReference type="Proteomes" id="UP000321393">
    <property type="component" value="Unassembled WGS sequence"/>
</dbReference>
<dbReference type="InterPro" id="IPR013103">
    <property type="entry name" value="RVT_2"/>
</dbReference>
<sequence length="211" mass="24125">MRIAESTENKTKLDHLGNIGHKTVRCKWVFTLKYKADGTLYRHKVRGTIKDTLITLCSQVSKTRKIVVLIIYVDDIVLFGDHTIEITKLKKKMRDEFQIKDLGNLKYFLRIEAARSRKGISMFQRKYTLDLLAKTGTMGCHPADMPIKFNVKLENSSDRIPIDKEKYQHLVGQLTYLTLGLTSPMLAISLLGEVRSKELWLEAALKSNTGP</sequence>
<dbReference type="EMBL" id="SSTE01020204">
    <property type="protein sequence ID" value="KAA0034984.1"/>
    <property type="molecule type" value="Genomic_DNA"/>
</dbReference>
<dbReference type="OrthoDB" id="128382at2759"/>
<evidence type="ECO:0000313" key="3">
    <source>
        <dbReference type="EMBL" id="TYK02326.1"/>
    </source>
</evidence>
<gene>
    <name evidence="3" type="ORF">E5676_scaffold155G00130</name>
    <name evidence="2" type="ORF">E6C27_scaffold57G00200</name>
</gene>
<accession>A0A5D3BVQ8</accession>
<name>A0A5D3BVQ8_CUCMM</name>
<dbReference type="AlphaFoldDB" id="A0A5D3BVQ8"/>
<evidence type="ECO:0000313" key="4">
    <source>
        <dbReference type="Proteomes" id="UP000321393"/>
    </source>
</evidence>
<organism evidence="3 5">
    <name type="scientific">Cucumis melo var. makuwa</name>
    <name type="common">Oriental melon</name>
    <dbReference type="NCBI Taxonomy" id="1194695"/>
    <lineage>
        <taxon>Eukaryota</taxon>
        <taxon>Viridiplantae</taxon>
        <taxon>Streptophyta</taxon>
        <taxon>Embryophyta</taxon>
        <taxon>Tracheophyta</taxon>
        <taxon>Spermatophyta</taxon>
        <taxon>Magnoliopsida</taxon>
        <taxon>eudicotyledons</taxon>
        <taxon>Gunneridae</taxon>
        <taxon>Pentapetalae</taxon>
        <taxon>rosids</taxon>
        <taxon>fabids</taxon>
        <taxon>Cucurbitales</taxon>
        <taxon>Cucurbitaceae</taxon>
        <taxon>Benincaseae</taxon>
        <taxon>Cucumis</taxon>
    </lineage>
</organism>
<proteinExistence type="predicted"/>